<accession>A0A9D4A9V3</accession>
<protein>
    <recommendedName>
        <fullName evidence="4">SWIM-type domain-containing protein</fullName>
    </recommendedName>
</protein>
<gene>
    <name evidence="2" type="ORF">J1N35_015431</name>
</gene>
<reference evidence="2 3" key="1">
    <citation type="journal article" date="2021" name="Plant Biotechnol. J.">
        <title>Multi-omics assisted identification of the key and species-specific regulatory components of drought-tolerant mechanisms in Gossypium stocksii.</title>
        <authorList>
            <person name="Yu D."/>
            <person name="Ke L."/>
            <person name="Zhang D."/>
            <person name="Wu Y."/>
            <person name="Sun Y."/>
            <person name="Mei J."/>
            <person name="Sun J."/>
            <person name="Sun Y."/>
        </authorList>
    </citation>
    <scope>NUCLEOTIDE SEQUENCE [LARGE SCALE GENOMIC DNA]</scope>
    <source>
        <strain evidence="3">cv. E1</strain>
        <tissue evidence="2">Leaf</tissue>
    </source>
</reference>
<dbReference type="OrthoDB" id="987765at2759"/>
<organism evidence="2 3">
    <name type="scientific">Gossypium stocksii</name>
    <dbReference type="NCBI Taxonomy" id="47602"/>
    <lineage>
        <taxon>Eukaryota</taxon>
        <taxon>Viridiplantae</taxon>
        <taxon>Streptophyta</taxon>
        <taxon>Embryophyta</taxon>
        <taxon>Tracheophyta</taxon>
        <taxon>Spermatophyta</taxon>
        <taxon>Magnoliopsida</taxon>
        <taxon>eudicotyledons</taxon>
        <taxon>Gunneridae</taxon>
        <taxon>Pentapetalae</taxon>
        <taxon>rosids</taxon>
        <taxon>malvids</taxon>
        <taxon>Malvales</taxon>
        <taxon>Malvaceae</taxon>
        <taxon>Malvoideae</taxon>
        <taxon>Gossypium</taxon>
    </lineage>
</organism>
<name>A0A9D4A9V3_9ROSI</name>
<keyword evidence="3" id="KW-1185">Reference proteome</keyword>
<evidence type="ECO:0000256" key="1">
    <source>
        <dbReference type="SAM" id="MobiDB-lite"/>
    </source>
</evidence>
<comment type="caution">
    <text evidence="2">The sequence shown here is derived from an EMBL/GenBank/DDBJ whole genome shotgun (WGS) entry which is preliminary data.</text>
</comment>
<feature type="region of interest" description="Disordered" evidence="1">
    <location>
        <begin position="61"/>
        <end position="81"/>
    </location>
</feature>
<dbReference type="AlphaFoldDB" id="A0A9D4A9V3"/>
<dbReference type="EMBL" id="JAIQCV010000005">
    <property type="protein sequence ID" value="KAH1098510.1"/>
    <property type="molecule type" value="Genomic_DNA"/>
</dbReference>
<sequence>MDHHPGSRIVLQLKVPVDVTLQSETIKRDNDLEQVIDSHCSSGNIVLELYADFVEKEKYGLSSRTPYPPNPTPDEKAESPPTRLYGRMISLLQSLYQDPLESSSMVRVRARPTSIPCNVGETIGRKLTGPERGVIGVAYRIDLRQMTCDYGRFQALCYPCTHPIVACASERIDCMTYVDEVYRLEQAYNVWKSEFPPIPSESMWSPTSHVPFELVLDKNSHHKSKSRLNSTHF</sequence>
<evidence type="ECO:0000313" key="2">
    <source>
        <dbReference type="EMBL" id="KAH1098510.1"/>
    </source>
</evidence>
<evidence type="ECO:0000313" key="3">
    <source>
        <dbReference type="Proteomes" id="UP000828251"/>
    </source>
</evidence>
<evidence type="ECO:0008006" key="4">
    <source>
        <dbReference type="Google" id="ProtNLM"/>
    </source>
</evidence>
<dbReference type="Proteomes" id="UP000828251">
    <property type="component" value="Unassembled WGS sequence"/>
</dbReference>
<proteinExistence type="predicted"/>